<reference evidence="1 2" key="1">
    <citation type="submission" date="2015-11" db="EMBL/GenBank/DDBJ databases">
        <title>Expanding the genomic diversity of Burkholderia species for the development of highly accurate diagnostics.</title>
        <authorList>
            <person name="Sahl J."/>
            <person name="Keim P."/>
            <person name="Wagner D."/>
        </authorList>
    </citation>
    <scope>NUCLEOTIDE SEQUENCE [LARGE SCALE GENOMIC DNA]</scope>
    <source>
        <strain evidence="1 2">MSMB793WGS</strain>
    </source>
</reference>
<evidence type="ECO:0000313" key="1">
    <source>
        <dbReference type="EMBL" id="KWN14373.1"/>
    </source>
</evidence>
<dbReference type="Proteomes" id="UP000068016">
    <property type="component" value="Unassembled WGS sequence"/>
</dbReference>
<dbReference type="AlphaFoldDB" id="A0A125K6N6"/>
<organism evidence="1 2">
    <name type="scientific">Burkholderia territorii</name>
    <dbReference type="NCBI Taxonomy" id="1503055"/>
    <lineage>
        <taxon>Bacteria</taxon>
        <taxon>Pseudomonadati</taxon>
        <taxon>Pseudomonadota</taxon>
        <taxon>Betaproteobacteria</taxon>
        <taxon>Burkholderiales</taxon>
        <taxon>Burkholderiaceae</taxon>
        <taxon>Burkholderia</taxon>
        <taxon>Burkholderia cepacia complex</taxon>
    </lineage>
</organism>
<accession>A0A125K6N6</accession>
<gene>
    <name evidence="1" type="ORF">WT83_18170</name>
</gene>
<dbReference type="EMBL" id="LPLZ01000048">
    <property type="protein sequence ID" value="KWN14373.1"/>
    <property type="molecule type" value="Genomic_DNA"/>
</dbReference>
<comment type="caution">
    <text evidence="1">The sequence shown here is derived from an EMBL/GenBank/DDBJ whole genome shotgun (WGS) entry which is preliminary data.</text>
</comment>
<name>A0A125K6N6_9BURK</name>
<dbReference type="RefSeq" id="WP_060347611.1">
    <property type="nucleotide sequence ID" value="NZ_LPLZ01000048.1"/>
</dbReference>
<proteinExistence type="predicted"/>
<evidence type="ECO:0000313" key="2">
    <source>
        <dbReference type="Proteomes" id="UP000068016"/>
    </source>
</evidence>
<protein>
    <submittedName>
        <fullName evidence="1">Uncharacterized protein</fullName>
    </submittedName>
</protein>
<sequence>MERDIELPNGRFPARPELDELLRLAASLAELDISAELDADAVKHLLNAAIDLIKAACSGSPHAAMLGLLQANELLEAERLSDVLKFARARPAI</sequence>